<organism evidence="2 3">
    <name type="scientific">Compostibacter hankyongensis</name>
    <dbReference type="NCBI Taxonomy" id="1007089"/>
    <lineage>
        <taxon>Bacteria</taxon>
        <taxon>Pseudomonadati</taxon>
        <taxon>Bacteroidota</taxon>
        <taxon>Chitinophagia</taxon>
        <taxon>Chitinophagales</taxon>
        <taxon>Chitinophagaceae</taxon>
        <taxon>Compostibacter</taxon>
    </lineage>
</organism>
<dbReference type="Pfam" id="PF09479">
    <property type="entry name" value="Flg_new"/>
    <property type="match status" value="1"/>
</dbReference>
<dbReference type="Proteomes" id="UP001501207">
    <property type="component" value="Unassembled WGS sequence"/>
</dbReference>
<sequence>MFFYCLPVLSLALISWSCSKDKKDPDVRELTVVFDARGGGAAPSPQHVLPGGSVTEPSVVPVKGDSIFLGWFTDPDTRFDFQQGKVDKDLTLYAKWWGGPEQYVFLNDYDWAYNYDNIKALFGSSKGKRLAVGAGFIMYIFQRTPAVLEEELNKHLALAEADEIPVLVQLDPVTFMEGRPDLWNWWDPDQPGYDPDNRNNVEWTGWSADSAVKIGWLNWGSQIRLNPMPNLMSPAYRAAVRDEMTRLITLVAGWYQKLPPEKKYLFGGIKVTGEMAIGVNNWYYPNGNGYVDQAPEHDPQTGINIYNMPSRGVQTIGYAALKSGGMKTSGTITGDDIAELARRHSEFVSKLCFDTGIPRDHIFSHAGGVNQDLGACINRYACPSWSFYNQDAVNPSGYKQALDLLKVSDAPCFGIAEWSIGDTDDPGKWMDAIGNGLSIPRCRFLSVYANVVGNDYFKTSPNMGAVSGIKMLQQSLEK</sequence>
<dbReference type="InterPro" id="IPR042229">
    <property type="entry name" value="Listeria/Bacterioides_rpt_sf"/>
</dbReference>
<dbReference type="EMBL" id="BAABFN010000005">
    <property type="protein sequence ID" value="GAA4312872.1"/>
    <property type="molecule type" value="Genomic_DNA"/>
</dbReference>
<evidence type="ECO:0000313" key="2">
    <source>
        <dbReference type="EMBL" id="GAA4312872.1"/>
    </source>
</evidence>
<dbReference type="Gene3D" id="2.60.40.4270">
    <property type="entry name" value="Listeria-Bacteroides repeat domain"/>
    <property type="match status" value="1"/>
</dbReference>
<dbReference type="InterPro" id="IPR013378">
    <property type="entry name" value="InlB-like_B-rpt"/>
</dbReference>
<evidence type="ECO:0000256" key="1">
    <source>
        <dbReference type="ARBA" id="ARBA00004196"/>
    </source>
</evidence>
<accession>A0ABP8FXG0</accession>
<comment type="caution">
    <text evidence="2">The sequence shown here is derived from an EMBL/GenBank/DDBJ whole genome shotgun (WGS) entry which is preliminary data.</text>
</comment>
<keyword evidence="3" id="KW-1185">Reference proteome</keyword>
<reference evidence="3" key="1">
    <citation type="journal article" date="2019" name="Int. J. Syst. Evol. Microbiol.">
        <title>The Global Catalogue of Microorganisms (GCM) 10K type strain sequencing project: providing services to taxonomists for standard genome sequencing and annotation.</title>
        <authorList>
            <consortium name="The Broad Institute Genomics Platform"/>
            <consortium name="The Broad Institute Genome Sequencing Center for Infectious Disease"/>
            <person name="Wu L."/>
            <person name="Ma J."/>
        </authorList>
    </citation>
    <scope>NUCLEOTIDE SEQUENCE [LARGE SCALE GENOMIC DNA]</scope>
    <source>
        <strain evidence="3">JCM 17664</strain>
    </source>
</reference>
<name>A0ABP8FXG0_9BACT</name>
<comment type="subcellular location">
    <subcellularLocation>
        <location evidence="1">Cell envelope</location>
    </subcellularLocation>
</comment>
<proteinExistence type="predicted"/>
<protein>
    <submittedName>
        <fullName evidence="2">Uncharacterized protein</fullName>
    </submittedName>
</protein>
<evidence type="ECO:0000313" key="3">
    <source>
        <dbReference type="Proteomes" id="UP001501207"/>
    </source>
</evidence>
<gene>
    <name evidence="2" type="ORF">GCM10023143_22790</name>
</gene>